<sequence length="297" mass="33321">MTTIAAIRTHHWGEDAQRVYDQLRPVFGDNLVTVFHNRPEGLELPLPVVDIDDAWVAANGLRVLPDWGWRCGDYFLYALRQAIPAADHYWLIEPDVFFTGPVADLFAKVAGRGEDLLGVRIEPMEAGHRFGRGMPGVPLWRAIFALTRFSGRAADRLFAARQVYRDSKLELRFYTNDETFCFSTALADATLSHANLCDIAPEWFAQETMRTDPDVLLDTLIAQTAPGAHHPVRARASFKRGLVDRLTDNTGYLKRMSASLGCLSPEDIDDIAAEVARRSRETLMHHRPRAKGAVPPK</sequence>
<protein>
    <submittedName>
        <fullName evidence="1">Component of SufBCD complex</fullName>
    </submittedName>
</protein>
<accession>A0A2T4JGA6</accession>
<gene>
    <name evidence="1" type="ORF">C5F46_11720</name>
</gene>
<proteinExistence type="predicted"/>
<evidence type="ECO:0000313" key="2">
    <source>
        <dbReference type="Proteomes" id="UP000241899"/>
    </source>
</evidence>
<dbReference type="OrthoDB" id="8448143at2"/>
<reference evidence="1 2" key="1">
    <citation type="submission" date="2018-03" db="EMBL/GenBank/DDBJ databases">
        <title>Rhodobacter veldkampii.</title>
        <authorList>
            <person name="Meyer T.E."/>
            <person name="Miller S."/>
            <person name="Lodha T."/>
            <person name="Gandham S."/>
            <person name="Chintalapati S."/>
            <person name="Chintalapati V.R."/>
        </authorList>
    </citation>
    <scope>NUCLEOTIDE SEQUENCE [LARGE SCALE GENOMIC DNA]</scope>
    <source>
        <strain evidence="1 2">DSM 11550</strain>
    </source>
</reference>
<organism evidence="1 2">
    <name type="scientific">Phaeovulum veldkampii DSM 11550</name>
    <dbReference type="NCBI Taxonomy" id="1185920"/>
    <lineage>
        <taxon>Bacteria</taxon>
        <taxon>Pseudomonadati</taxon>
        <taxon>Pseudomonadota</taxon>
        <taxon>Alphaproteobacteria</taxon>
        <taxon>Rhodobacterales</taxon>
        <taxon>Paracoccaceae</taxon>
        <taxon>Phaeovulum</taxon>
    </lineage>
</organism>
<name>A0A2T4JGA6_9RHOB</name>
<evidence type="ECO:0000313" key="1">
    <source>
        <dbReference type="EMBL" id="PTE16926.1"/>
    </source>
</evidence>
<dbReference type="RefSeq" id="WP_107325537.1">
    <property type="nucleotide sequence ID" value="NZ_NHSP01000051.1"/>
</dbReference>
<keyword evidence="2" id="KW-1185">Reference proteome</keyword>
<dbReference type="AlphaFoldDB" id="A0A2T4JGA6"/>
<comment type="caution">
    <text evidence="1">The sequence shown here is derived from an EMBL/GenBank/DDBJ whole genome shotgun (WGS) entry which is preliminary data.</text>
</comment>
<dbReference type="EMBL" id="PZKF01000028">
    <property type="protein sequence ID" value="PTE16926.1"/>
    <property type="molecule type" value="Genomic_DNA"/>
</dbReference>
<dbReference type="Proteomes" id="UP000241899">
    <property type="component" value="Unassembled WGS sequence"/>
</dbReference>